<gene>
    <name evidence="2" type="ORF">D5F01_LYC20957</name>
</gene>
<reference evidence="2 3" key="1">
    <citation type="submission" date="2019-07" db="EMBL/GenBank/DDBJ databases">
        <title>Chromosome genome assembly for large yellow croaker.</title>
        <authorList>
            <person name="Xiao S."/>
        </authorList>
    </citation>
    <scope>NUCLEOTIDE SEQUENCE [LARGE SCALE GENOMIC DNA]</scope>
    <source>
        <strain evidence="2">JMULYC20181020</strain>
        <tissue evidence="2">Muscle</tissue>
    </source>
</reference>
<evidence type="ECO:0000313" key="3">
    <source>
        <dbReference type="Proteomes" id="UP000424527"/>
    </source>
</evidence>
<feature type="region of interest" description="Disordered" evidence="1">
    <location>
        <begin position="164"/>
        <end position="224"/>
    </location>
</feature>
<dbReference type="Gene3D" id="1.20.58.60">
    <property type="match status" value="1"/>
</dbReference>
<comment type="caution">
    <text evidence="2">The sequence shown here is derived from an EMBL/GenBank/DDBJ whole genome shotgun (WGS) entry which is preliminary data.</text>
</comment>
<organism evidence="2 3">
    <name type="scientific">Larimichthys crocea</name>
    <name type="common">Large yellow croaker</name>
    <name type="synonym">Pseudosciaena crocea</name>
    <dbReference type="NCBI Taxonomy" id="215358"/>
    <lineage>
        <taxon>Eukaryota</taxon>
        <taxon>Metazoa</taxon>
        <taxon>Chordata</taxon>
        <taxon>Craniata</taxon>
        <taxon>Vertebrata</taxon>
        <taxon>Euteleostomi</taxon>
        <taxon>Actinopterygii</taxon>
        <taxon>Neopterygii</taxon>
        <taxon>Teleostei</taxon>
        <taxon>Neoteleostei</taxon>
        <taxon>Acanthomorphata</taxon>
        <taxon>Eupercaria</taxon>
        <taxon>Sciaenidae</taxon>
        <taxon>Larimichthys</taxon>
    </lineage>
</organism>
<feature type="compositionally biased region" description="Low complexity" evidence="1">
    <location>
        <begin position="380"/>
        <end position="393"/>
    </location>
</feature>
<dbReference type="AlphaFoldDB" id="A0A6G0HN50"/>
<feature type="compositionally biased region" description="Basic residues" evidence="1">
    <location>
        <begin position="394"/>
        <end position="403"/>
    </location>
</feature>
<dbReference type="EMBL" id="REGW02000021">
    <property type="protein sequence ID" value="KAE8280396.1"/>
    <property type="molecule type" value="Genomic_DNA"/>
</dbReference>
<feature type="compositionally biased region" description="Basic and acidic residues" evidence="1">
    <location>
        <begin position="170"/>
        <end position="182"/>
    </location>
</feature>
<feature type="compositionally biased region" description="Basic and acidic residues" evidence="1">
    <location>
        <begin position="417"/>
        <end position="428"/>
    </location>
</feature>
<evidence type="ECO:0000256" key="1">
    <source>
        <dbReference type="SAM" id="MobiDB-lite"/>
    </source>
</evidence>
<feature type="region of interest" description="Disordered" evidence="1">
    <location>
        <begin position="342"/>
        <end position="364"/>
    </location>
</feature>
<sequence length="428" mass="47931">MLQGWTELGKSVTENKARLREFVQLQDFFRSYLAMISWTEDTRSCIFSDTALHLGKDGQRPLAAELDMQIEQKFEEFDELVATGRNLLDKDHHLTQMVKERMEELRSMLGWILVHWRAQKQQWLHKKSRQESSQDNIYSEATMCSTITESSAPELEAYMSHQSPVVTSANEDKLKATGDSRRSSLPLRQAEQEQEEKQLEDGYEVMNSIGPRSGEATSSESPRPSIVLLKKPGSPALGGTVNLILSFGNTGDSQVQVLDSPARTDEVVEETSEPVHRPTVPQTSACKNFWRRCQGLLENTLGSLKRKRKIYQQSANEVSTYLHVKDNNLAVAPVYESITLPRQKSRSAASASPTFLPPSSASTSSLAPVTQMANVTFHPSAGSGSSSIFSSLKRMGKKRKRKRDCSQTHYPKNHGSGRADRRDASIRL</sequence>
<proteinExistence type="predicted"/>
<evidence type="ECO:0000313" key="2">
    <source>
        <dbReference type="EMBL" id="KAE8280396.1"/>
    </source>
</evidence>
<name>A0A6G0HN50_LARCR</name>
<accession>A0A6G0HN50</accession>
<dbReference type="SUPFAM" id="SSF46966">
    <property type="entry name" value="Spectrin repeat"/>
    <property type="match status" value="1"/>
</dbReference>
<keyword evidence="3" id="KW-1185">Reference proteome</keyword>
<dbReference type="Proteomes" id="UP000424527">
    <property type="component" value="Unassembled WGS sequence"/>
</dbReference>
<feature type="compositionally biased region" description="Low complexity" evidence="1">
    <location>
        <begin position="347"/>
        <end position="364"/>
    </location>
</feature>
<feature type="region of interest" description="Disordered" evidence="1">
    <location>
        <begin position="377"/>
        <end position="428"/>
    </location>
</feature>
<protein>
    <submittedName>
        <fullName evidence="2">Uncharacterized protein</fullName>
    </submittedName>
</protein>